<organism evidence="1 2">
    <name type="scientific">Mycena albidolilacea</name>
    <dbReference type="NCBI Taxonomy" id="1033008"/>
    <lineage>
        <taxon>Eukaryota</taxon>
        <taxon>Fungi</taxon>
        <taxon>Dikarya</taxon>
        <taxon>Basidiomycota</taxon>
        <taxon>Agaricomycotina</taxon>
        <taxon>Agaricomycetes</taxon>
        <taxon>Agaricomycetidae</taxon>
        <taxon>Agaricales</taxon>
        <taxon>Marasmiineae</taxon>
        <taxon>Mycenaceae</taxon>
        <taxon>Mycena</taxon>
    </lineage>
</organism>
<dbReference type="Proteomes" id="UP001218218">
    <property type="component" value="Unassembled WGS sequence"/>
</dbReference>
<evidence type="ECO:0000313" key="2">
    <source>
        <dbReference type="Proteomes" id="UP001218218"/>
    </source>
</evidence>
<gene>
    <name evidence="1" type="ORF">DFH08DRAFT_439230</name>
</gene>
<dbReference type="AlphaFoldDB" id="A0AAD7AGG7"/>
<sequence>MAMYSSMNVLKVICRLGTLFCHQEAKVGVGTGGRAGLFISFRFDRTRLEWTCKAPEFDFNSHPRQQVASEANPGVHFIKKPTNAALSLLLDRCASGGDARLGCLEAVFRGDGDRTCGRTGCTHHVNTGYLKEWYGQNEPGRLLDILDLPAPSTQHKPTVKTLA</sequence>
<dbReference type="EMBL" id="JARIHO010000007">
    <property type="protein sequence ID" value="KAJ7358110.1"/>
    <property type="molecule type" value="Genomic_DNA"/>
</dbReference>
<keyword evidence="2" id="KW-1185">Reference proteome</keyword>
<evidence type="ECO:0000313" key="1">
    <source>
        <dbReference type="EMBL" id="KAJ7358110.1"/>
    </source>
</evidence>
<comment type="caution">
    <text evidence="1">The sequence shown here is derived from an EMBL/GenBank/DDBJ whole genome shotgun (WGS) entry which is preliminary data.</text>
</comment>
<proteinExistence type="predicted"/>
<accession>A0AAD7AGG7</accession>
<reference evidence="1" key="1">
    <citation type="submission" date="2023-03" db="EMBL/GenBank/DDBJ databases">
        <title>Massive genome expansion in bonnet fungi (Mycena s.s.) driven by repeated elements and novel gene families across ecological guilds.</title>
        <authorList>
            <consortium name="Lawrence Berkeley National Laboratory"/>
            <person name="Harder C.B."/>
            <person name="Miyauchi S."/>
            <person name="Viragh M."/>
            <person name="Kuo A."/>
            <person name="Thoen E."/>
            <person name="Andreopoulos B."/>
            <person name="Lu D."/>
            <person name="Skrede I."/>
            <person name="Drula E."/>
            <person name="Henrissat B."/>
            <person name="Morin E."/>
            <person name="Kohler A."/>
            <person name="Barry K."/>
            <person name="LaButti K."/>
            <person name="Morin E."/>
            <person name="Salamov A."/>
            <person name="Lipzen A."/>
            <person name="Mereny Z."/>
            <person name="Hegedus B."/>
            <person name="Baldrian P."/>
            <person name="Stursova M."/>
            <person name="Weitz H."/>
            <person name="Taylor A."/>
            <person name="Grigoriev I.V."/>
            <person name="Nagy L.G."/>
            <person name="Martin F."/>
            <person name="Kauserud H."/>
        </authorList>
    </citation>
    <scope>NUCLEOTIDE SEQUENCE</scope>
    <source>
        <strain evidence="1">CBHHK002</strain>
    </source>
</reference>
<name>A0AAD7AGG7_9AGAR</name>
<protein>
    <submittedName>
        <fullName evidence="1">Uncharacterized protein</fullName>
    </submittedName>
</protein>